<dbReference type="GO" id="GO:0008080">
    <property type="term" value="F:N-acetyltransferase activity"/>
    <property type="evidence" value="ECO:0007669"/>
    <property type="project" value="InterPro"/>
</dbReference>
<name>A0A443IQT2_9BACI</name>
<protein>
    <submittedName>
        <fullName evidence="6">Ribosomal-protein-alanine N-acetyltransferase</fullName>
    </submittedName>
</protein>
<comment type="similarity">
    <text evidence="1">Belongs to the acetyltransferase family. RimI subfamily.</text>
</comment>
<comment type="caution">
    <text evidence="6">The sequence shown here is derived from an EMBL/GenBank/DDBJ whole genome shotgun (WGS) entry which is preliminary data.</text>
</comment>
<dbReference type="OrthoDB" id="9794566at2"/>
<dbReference type="InterPro" id="IPR006464">
    <property type="entry name" value="AcTrfase_RimI/Ard1"/>
</dbReference>
<reference evidence="6" key="1">
    <citation type="submission" date="2018-12" db="EMBL/GenBank/DDBJ databases">
        <authorList>
            <person name="Sun L."/>
            <person name="Chen Z."/>
        </authorList>
    </citation>
    <scope>NUCLEOTIDE SEQUENCE [LARGE SCALE GENOMIC DNA]</scope>
    <source>
        <strain evidence="6">DSM 16012</strain>
    </source>
</reference>
<accession>A0A443IQT2</accession>
<keyword evidence="2" id="KW-0963">Cytoplasm</keyword>
<dbReference type="Pfam" id="PF00583">
    <property type="entry name" value="Acetyltransf_1"/>
    <property type="match status" value="1"/>
</dbReference>
<dbReference type="CDD" id="cd04301">
    <property type="entry name" value="NAT_SF"/>
    <property type="match status" value="1"/>
</dbReference>
<evidence type="ECO:0000313" key="7">
    <source>
        <dbReference type="Proteomes" id="UP000273811"/>
    </source>
</evidence>
<keyword evidence="3" id="KW-0808">Transferase</keyword>
<dbReference type="AlphaFoldDB" id="A0A443IQT2"/>
<proteinExistence type="inferred from homology"/>
<sequence length="156" mass="17875">MIDRSMEITKNISFRLATVDDIHNLCHIESRSFPTPWPEEAFYNDIAHNRFASYVFIEVDGVQAGYCGVWIILDEAHVTNIAILPEFRGRKLGEKLLCKMMSLSKEAGAKTMTLEVRISNHIAKSLYKKLGFQEGGIRRGYYTDNKEDALVMWVNL</sequence>
<dbReference type="PANTHER" id="PTHR43420">
    <property type="entry name" value="ACETYLTRANSFERASE"/>
    <property type="match status" value="1"/>
</dbReference>
<gene>
    <name evidence="6" type="primary">rimI</name>
    <name evidence="6" type="ORF">D4N35_010955</name>
</gene>
<dbReference type="RefSeq" id="WP_120073462.1">
    <property type="nucleotide sequence ID" value="NZ_CP126113.1"/>
</dbReference>
<organism evidence="6 7">
    <name type="scientific">Siminovitchia fortis</name>
    <dbReference type="NCBI Taxonomy" id="254758"/>
    <lineage>
        <taxon>Bacteria</taxon>
        <taxon>Bacillati</taxon>
        <taxon>Bacillota</taxon>
        <taxon>Bacilli</taxon>
        <taxon>Bacillales</taxon>
        <taxon>Bacillaceae</taxon>
        <taxon>Siminovitchia</taxon>
    </lineage>
</organism>
<dbReference type="InterPro" id="IPR050680">
    <property type="entry name" value="YpeA/RimI_acetyltransf"/>
</dbReference>
<evidence type="ECO:0000256" key="3">
    <source>
        <dbReference type="ARBA" id="ARBA00022679"/>
    </source>
</evidence>
<keyword evidence="7" id="KW-1185">Reference proteome</keyword>
<dbReference type="Gene3D" id="3.40.630.30">
    <property type="match status" value="1"/>
</dbReference>
<evidence type="ECO:0000256" key="1">
    <source>
        <dbReference type="ARBA" id="ARBA00005395"/>
    </source>
</evidence>
<dbReference type="Proteomes" id="UP000273811">
    <property type="component" value="Unassembled WGS sequence"/>
</dbReference>
<evidence type="ECO:0000259" key="5">
    <source>
        <dbReference type="PROSITE" id="PS51186"/>
    </source>
</evidence>
<dbReference type="InterPro" id="IPR000182">
    <property type="entry name" value="GNAT_dom"/>
</dbReference>
<evidence type="ECO:0000256" key="4">
    <source>
        <dbReference type="ARBA" id="ARBA00023315"/>
    </source>
</evidence>
<dbReference type="EMBL" id="QYTU02000022">
    <property type="protein sequence ID" value="RWR09315.1"/>
    <property type="molecule type" value="Genomic_DNA"/>
</dbReference>
<evidence type="ECO:0000313" key="6">
    <source>
        <dbReference type="EMBL" id="RWR09315.1"/>
    </source>
</evidence>
<dbReference type="NCBIfam" id="TIGR01575">
    <property type="entry name" value="rimI"/>
    <property type="match status" value="1"/>
</dbReference>
<keyword evidence="4" id="KW-0012">Acyltransferase</keyword>
<evidence type="ECO:0000256" key="2">
    <source>
        <dbReference type="ARBA" id="ARBA00022490"/>
    </source>
</evidence>
<dbReference type="SUPFAM" id="SSF55729">
    <property type="entry name" value="Acyl-CoA N-acyltransferases (Nat)"/>
    <property type="match status" value="1"/>
</dbReference>
<feature type="domain" description="N-acetyltransferase" evidence="5">
    <location>
        <begin position="12"/>
        <end position="156"/>
    </location>
</feature>
<dbReference type="PANTHER" id="PTHR43420:SF44">
    <property type="entry name" value="ACETYLTRANSFERASE YPEA"/>
    <property type="match status" value="1"/>
</dbReference>
<dbReference type="InterPro" id="IPR016181">
    <property type="entry name" value="Acyl_CoA_acyltransferase"/>
</dbReference>
<dbReference type="PROSITE" id="PS51186">
    <property type="entry name" value="GNAT"/>
    <property type="match status" value="1"/>
</dbReference>